<feature type="compositionally biased region" description="Basic and acidic residues" evidence="1">
    <location>
        <begin position="28"/>
        <end position="71"/>
    </location>
</feature>
<gene>
    <name evidence="3" type="ORF">CETAM_00065</name>
</gene>
<reference evidence="3 4" key="1">
    <citation type="journal article" date="2021" name="Int. J. Syst. Evol. Microbiol.">
        <title>Classification of three corynebacterial strains isolated from a small paddock in North Rhine-Westphalia: proposal of &lt;i&gt;Corynebacterium kalinowskii&lt;/i&gt; sp. nov., &lt;i&gt;Corynebacterium comes&lt;/i&gt; sp. nov. and &lt;i&gt;Corynebacterium occultum&lt;/i&gt; sp. nov.</title>
        <authorList>
            <person name="Schaffert L."/>
            <person name="Ruwe M."/>
            <person name="Milse J."/>
            <person name="Hanuschka K."/>
            <person name="Ortseifen V."/>
            <person name="Droste J."/>
            <person name="Brandt D."/>
            <person name="Schl L."/>
            <person name="Kutter Y."/>
            <person name="Vinke S."/>
            <person name="Vieh P."/>
            <person name="Jacob L."/>
            <person name="L N.C."/>
            <person name="Schulte-Berndt E."/>
            <person name="Hain C."/>
            <person name="Linder M."/>
            <person name="Schmidt P."/>
            <person name="Wollenschl L."/>
            <person name="Luttermann T."/>
            <person name="Thieme E."/>
            <person name="Hassa J."/>
            <person name="Haak M."/>
            <person name="Wittchen M."/>
            <person name="Mentz A."/>
            <person name="Persicke M."/>
            <person name="Busche T."/>
            <person name="R C."/>
        </authorList>
    </citation>
    <scope>NUCLEOTIDE SEQUENCE [LARGE SCALE GENOMIC DNA]</scope>
    <source>
        <strain evidence="3 4">2019</strain>
    </source>
</reference>
<evidence type="ECO:0000256" key="1">
    <source>
        <dbReference type="SAM" id="MobiDB-lite"/>
    </source>
</evidence>
<name>A0A6B8VJS5_9CORY</name>
<keyword evidence="4" id="KW-1185">Reference proteome</keyword>
<dbReference type="KEGG" id="ccoe:CETAM_00065"/>
<feature type="chain" id="PRO_5025343648" description="Secreted protein" evidence="2">
    <location>
        <begin position="28"/>
        <end position="99"/>
    </location>
</feature>
<evidence type="ECO:0008006" key="5">
    <source>
        <dbReference type="Google" id="ProtNLM"/>
    </source>
</evidence>
<keyword evidence="2" id="KW-0732">Signal</keyword>
<proteinExistence type="predicted"/>
<evidence type="ECO:0000256" key="2">
    <source>
        <dbReference type="SAM" id="SignalP"/>
    </source>
</evidence>
<dbReference type="RefSeq" id="WP_156226511.1">
    <property type="nucleotide sequence ID" value="NZ_CP046453.1"/>
</dbReference>
<feature type="signal peptide" evidence="2">
    <location>
        <begin position="1"/>
        <end position="27"/>
    </location>
</feature>
<accession>A0A6B8VJS5</accession>
<organism evidence="3 4">
    <name type="scientific">Corynebacterium comes</name>
    <dbReference type="NCBI Taxonomy" id="2675218"/>
    <lineage>
        <taxon>Bacteria</taxon>
        <taxon>Bacillati</taxon>
        <taxon>Actinomycetota</taxon>
        <taxon>Actinomycetes</taxon>
        <taxon>Mycobacteriales</taxon>
        <taxon>Corynebacteriaceae</taxon>
        <taxon>Corynebacterium</taxon>
    </lineage>
</organism>
<dbReference type="EMBL" id="CP046453">
    <property type="protein sequence ID" value="QGU03309.1"/>
    <property type="molecule type" value="Genomic_DNA"/>
</dbReference>
<protein>
    <recommendedName>
        <fullName evidence="5">Secreted protein</fullName>
    </recommendedName>
</protein>
<feature type="compositionally biased region" description="Basic and acidic residues" evidence="1">
    <location>
        <begin position="83"/>
        <end position="93"/>
    </location>
</feature>
<dbReference type="AlphaFoldDB" id="A0A6B8VJS5"/>
<dbReference type="Proteomes" id="UP000425178">
    <property type="component" value="Chromosome"/>
</dbReference>
<feature type="region of interest" description="Disordered" evidence="1">
    <location>
        <begin position="27"/>
        <end position="99"/>
    </location>
</feature>
<evidence type="ECO:0000313" key="4">
    <source>
        <dbReference type="Proteomes" id="UP000425178"/>
    </source>
</evidence>
<evidence type="ECO:0000313" key="3">
    <source>
        <dbReference type="EMBL" id="QGU03309.1"/>
    </source>
</evidence>
<sequence>MFTKRIATLAVGASLAASAILAPQAVANDHRGGGHNDRDDKSSVVRVSSFDKDKKRGHDYRGDRHDNKKNNDGSSFKAFSASSKDKDRRDGGHHNGPRR</sequence>